<evidence type="ECO:0000256" key="6">
    <source>
        <dbReference type="RuleBase" id="RU363132"/>
    </source>
</evidence>
<accession>A0AAD9IGQ4</accession>
<keyword evidence="5 6" id="KW-0472">Membrane</keyword>
<name>A0AAD9IGQ4_PROWI</name>
<feature type="domain" description="Reticulon" evidence="7">
    <location>
        <begin position="68"/>
        <end position="227"/>
    </location>
</feature>
<sequence>MLNSITEASRSFAIPAYRDDLEEEDVDGDVSMLGTTPMETRTLRFTSSLEPATREISARAELGGADIMRDLLLYDNPMLSGLVAVLGLAVLALGHYLLSGSHGWRLVPTLSHAALCVVAFNMFRGLLVRGWTSDAAGSGAASAAAELAAAAVCGAAGLYDAYLASPDAAVSLRSVLALWGLARLGGVVGLWTTLSILFVGAFTVPVALATFEAQISELRALIGGSVQARWSALGLTRRQKGLALVLSVAGLWSLVSWPTRLTAVLAGALAIRANLRPTEVEAIMSHAAPYTQSVQKRARRLSIAAAGFASSRLGRHVKPRQL</sequence>
<keyword evidence="4 6" id="KW-1133">Transmembrane helix</keyword>
<feature type="transmembrane region" description="Helical" evidence="6">
    <location>
        <begin position="110"/>
        <end position="128"/>
    </location>
</feature>
<organism evidence="8 9">
    <name type="scientific">Prototheca wickerhamii</name>
    <dbReference type="NCBI Taxonomy" id="3111"/>
    <lineage>
        <taxon>Eukaryota</taxon>
        <taxon>Viridiplantae</taxon>
        <taxon>Chlorophyta</taxon>
        <taxon>core chlorophytes</taxon>
        <taxon>Trebouxiophyceae</taxon>
        <taxon>Chlorellales</taxon>
        <taxon>Chlorellaceae</taxon>
        <taxon>Prototheca</taxon>
    </lineage>
</organism>
<dbReference type="EMBL" id="JASFZW010000005">
    <property type="protein sequence ID" value="KAK2078111.1"/>
    <property type="molecule type" value="Genomic_DNA"/>
</dbReference>
<dbReference type="Pfam" id="PF02453">
    <property type="entry name" value="Reticulon"/>
    <property type="match status" value="1"/>
</dbReference>
<keyword evidence="2 6" id="KW-0812">Transmembrane</keyword>
<comment type="caution">
    <text evidence="8">The sequence shown here is derived from an EMBL/GenBank/DDBJ whole genome shotgun (WGS) entry which is preliminary data.</text>
</comment>
<evidence type="ECO:0000256" key="3">
    <source>
        <dbReference type="ARBA" id="ARBA00022824"/>
    </source>
</evidence>
<dbReference type="AlphaFoldDB" id="A0AAD9IGQ4"/>
<keyword evidence="3 6" id="KW-0256">Endoplasmic reticulum</keyword>
<evidence type="ECO:0000256" key="2">
    <source>
        <dbReference type="ARBA" id="ARBA00022692"/>
    </source>
</evidence>
<feature type="transmembrane region" description="Helical" evidence="6">
    <location>
        <begin position="140"/>
        <end position="164"/>
    </location>
</feature>
<dbReference type="Proteomes" id="UP001255856">
    <property type="component" value="Unassembled WGS sequence"/>
</dbReference>
<feature type="transmembrane region" description="Helical" evidence="6">
    <location>
        <begin position="184"/>
        <end position="211"/>
    </location>
</feature>
<evidence type="ECO:0000256" key="1">
    <source>
        <dbReference type="ARBA" id="ARBA00004477"/>
    </source>
</evidence>
<keyword evidence="9" id="KW-1185">Reference proteome</keyword>
<evidence type="ECO:0000313" key="8">
    <source>
        <dbReference type="EMBL" id="KAK2078111.1"/>
    </source>
</evidence>
<evidence type="ECO:0000256" key="4">
    <source>
        <dbReference type="ARBA" id="ARBA00022989"/>
    </source>
</evidence>
<reference evidence="8" key="1">
    <citation type="submission" date="2021-01" db="EMBL/GenBank/DDBJ databases">
        <authorList>
            <person name="Eckstrom K.M.E."/>
        </authorList>
    </citation>
    <scope>NUCLEOTIDE SEQUENCE</scope>
    <source>
        <strain evidence="8">UVCC 0001</strain>
    </source>
</reference>
<dbReference type="InterPro" id="IPR003388">
    <property type="entry name" value="Reticulon"/>
</dbReference>
<feature type="transmembrane region" description="Helical" evidence="6">
    <location>
        <begin position="78"/>
        <end position="98"/>
    </location>
</feature>
<gene>
    <name evidence="8" type="ORF">QBZ16_003979</name>
</gene>
<protein>
    <recommendedName>
        <fullName evidence="6">Reticulon-like protein</fullName>
    </recommendedName>
</protein>
<evidence type="ECO:0000259" key="7">
    <source>
        <dbReference type="PROSITE" id="PS50845"/>
    </source>
</evidence>
<evidence type="ECO:0000313" key="9">
    <source>
        <dbReference type="Proteomes" id="UP001255856"/>
    </source>
</evidence>
<evidence type="ECO:0000256" key="5">
    <source>
        <dbReference type="ARBA" id="ARBA00023136"/>
    </source>
</evidence>
<proteinExistence type="predicted"/>
<dbReference type="GO" id="GO:0005789">
    <property type="term" value="C:endoplasmic reticulum membrane"/>
    <property type="evidence" value="ECO:0007669"/>
    <property type="project" value="UniProtKB-SubCell"/>
</dbReference>
<dbReference type="PROSITE" id="PS50845">
    <property type="entry name" value="RETICULON"/>
    <property type="match status" value="1"/>
</dbReference>
<comment type="subcellular location">
    <subcellularLocation>
        <location evidence="1 6">Endoplasmic reticulum membrane</location>
        <topology evidence="1 6">Multi-pass membrane protein</topology>
    </subcellularLocation>
</comment>